<feature type="region of interest" description="Disordered" evidence="1">
    <location>
        <begin position="1"/>
        <end position="71"/>
    </location>
</feature>
<gene>
    <name evidence="2" type="ORF">CT19425_MP60137</name>
</gene>
<accession>A0A375INS8</accession>
<keyword evidence="2" id="KW-0614">Plasmid</keyword>
<evidence type="ECO:0000313" key="2">
    <source>
        <dbReference type="EMBL" id="SPK75761.1"/>
    </source>
</evidence>
<name>A0A375INS8_9BURK</name>
<organism evidence="2 3">
    <name type="scientific">Cupriavidus taiwanensis</name>
    <dbReference type="NCBI Taxonomy" id="164546"/>
    <lineage>
        <taxon>Bacteria</taxon>
        <taxon>Pseudomonadati</taxon>
        <taxon>Pseudomonadota</taxon>
        <taxon>Betaproteobacteria</taxon>
        <taxon>Burkholderiales</taxon>
        <taxon>Burkholderiaceae</taxon>
        <taxon>Cupriavidus</taxon>
    </lineage>
</organism>
<sequence>MIAQWTASAAPRLDVPPASNGLPENPHVHPNPMPERAGRVAPVRHPTPFAPGHGAAARAGLMPEQRRLRAV</sequence>
<evidence type="ECO:0000256" key="1">
    <source>
        <dbReference type="SAM" id="MobiDB-lite"/>
    </source>
</evidence>
<dbReference type="AlphaFoldDB" id="A0A375INS8"/>
<geneLocation type="plasmid" evidence="2">
    <name>II</name>
</geneLocation>
<proteinExistence type="predicted"/>
<reference evidence="2 3" key="1">
    <citation type="submission" date="2018-01" db="EMBL/GenBank/DDBJ databases">
        <authorList>
            <person name="Gaut B.S."/>
            <person name="Morton B.R."/>
            <person name="Clegg M.T."/>
            <person name="Duvall M.R."/>
        </authorList>
    </citation>
    <scope>NUCLEOTIDE SEQUENCE [LARGE SCALE GENOMIC DNA]</scope>
    <source>
        <strain evidence="2">Cupriavidus taiwanensis LMG 19425</strain>
        <plasmid evidence="3">Plasmid ii</plasmid>
    </source>
</reference>
<protein>
    <submittedName>
        <fullName evidence="2">Uncharacterized protein</fullName>
    </submittedName>
</protein>
<evidence type="ECO:0000313" key="3">
    <source>
        <dbReference type="Proteomes" id="UP000255505"/>
    </source>
</evidence>
<dbReference type="EMBL" id="LT991977">
    <property type="protein sequence ID" value="SPK75761.1"/>
    <property type="molecule type" value="Genomic_DNA"/>
</dbReference>
<dbReference type="Proteomes" id="UP000255505">
    <property type="component" value="Plasmid II"/>
</dbReference>